<name>U2LPK7_9FIRM</name>
<gene>
    <name evidence="2" type="ORF">RUMCAL_02591</name>
</gene>
<proteinExistence type="predicted"/>
<dbReference type="RefSeq" id="WP_021680763.1">
    <property type="nucleotide sequence ID" value="NZ_KI260304.1"/>
</dbReference>
<dbReference type="Pfam" id="PF04296">
    <property type="entry name" value="YlxR"/>
    <property type="match status" value="1"/>
</dbReference>
<dbReference type="PANTHER" id="PTHR34215">
    <property type="entry name" value="BLL0784 PROTEIN"/>
    <property type="match status" value="1"/>
</dbReference>
<dbReference type="PANTHER" id="PTHR34215:SF1">
    <property type="entry name" value="YLXR DOMAIN-CONTAINING PROTEIN"/>
    <property type="match status" value="1"/>
</dbReference>
<keyword evidence="3" id="KW-1185">Reference proteome</keyword>
<sequence>MKSKKVPMRLCVGCGTMQPKKDLIRVLKNAEGEIKLDFTGKQSGRGAYLCKNMDCFAAAKKGHRIERSFGCRVSEEVYEEMEHALQTELARNSEHLS</sequence>
<dbReference type="CDD" id="cd00279">
    <property type="entry name" value="YlxR"/>
    <property type="match status" value="1"/>
</dbReference>
<dbReference type="NCBIfam" id="NF047356">
    <property type="entry name" value="RNA_bind_RnpM"/>
    <property type="match status" value="1"/>
</dbReference>
<feature type="domain" description="YlxR" evidence="1">
    <location>
        <begin position="9"/>
        <end position="82"/>
    </location>
</feature>
<evidence type="ECO:0000313" key="2">
    <source>
        <dbReference type="EMBL" id="ERJ91424.1"/>
    </source>
</evidence>
<dbReference type="OrthoDB" id="9813251at2"/>
<organism evidence="2 3">
    <name type="scientific">Ruminococcus callidus ATCC 27760</name>
    <dbReference type="NCBI Taxonomy" id="411473"/>
    <lineage>
        <taxon>Bacteria</taxon>
        <taxon>Bacillati</taxon>
        <taxon>Bacillota</taxon>
        <taxon>Clostridia</taxon>
        <taxon>Eubacteriales</taxon>
        <taxon>Oscillospiraceae</taxon>
        <taxon>Ruminococcus</taxon>
    </lineage>
</organism>
<protein>
    <recommendedName>
        <fullName evidence="1">YlxR domain-containing protein</fullName>
    </recommendedName>
</protein>
<dbReference type="InterPro" id="IPR035931">
    <property type="entry name" value="YlxR-like_sf"/>
</dbReference>
<dbReference type="AlphaFoldDB" id="U2LPK7"/>
<comment type="caution">
    <text evidence="2">The sequence shown here is derived from an EMBL/GenBank/DDBJ whole genome shotgun (WGS) entry which is preliminary data.</text>
</comment>
<dbReference type="PATRIC" id="fig|411473.3.peg.2167"/>
<dbReference type="Proteomes" id="UP000016662">
    <property type="component" value="Unassembled WGS sequence"/>
</dbReference>
<dbReference type="InterPro" id="IPR037465">
    <property type="entry name" value="YlxR"/>
</dbReference>
<dbReference type="Gene3D" id="3.30.1230.10">
    <property type="entry name" value="YlxR-like"/>
    <property type="match status" value="1"/>
</dbReference>
<reference evidence="2 3" key="1">
    <citation type="submission" date="2013-07" db="EMBL/GenBank/DDBJ databases">
        <authorList>
            <person name="Weinstock G."/>
            <person name="Sodergren E."/>
            <person name="Wylie T."/>
            <person name="Fulton L."/>
            <person name="Fulton R."/>
            <person name="Fronick C."/>
            <person name="O'Laughlin M."/>
            <person name="Godfrey J."/>
            <person name="Miner T."/>
            <person name="Herter B."/>
            <person name="Appelbaum E."/>
            <person name="Cordes M."/>
            <person name="Lek S."/>
            <person name="Wollam A."/>
            <person name="Pepin K.H."/>
            <person name="Palsikar V.B."/>
            <person name="Mitreva M."/>
            <person name="Wilson R.K."/>
        </authorList>
    </citation>
    <scope>NUCLEOTIDE SEQUENCE [LARGE SCALE GENOMIC DNA]</scope>
    <source>
        <strain evidence="2 3">ATCC 27760</strain>
    </source>
</reference>
<dbReference type="InterPro" id="IPR007393">
    <property type="entry name" value="YlxR_dom"/>
</dbReference>
<dbReference type="SUPFAM" id="SSF64376">
    <property type="entry name" value="YlxR-like"/>
    <property type="match status" value="1"/>
</dbReference>
<dbReference type="eggNOG" id="COG2740">
    <property type="taxonomic scope" value="Bacteria"/>
</dbReference>
<evidence type="ECO:0000259" key="1">
    <source>
        <dbReference type="Pfam" id="PF04296"/>
    </source>
</evidence>
<dbReference type="HOGENOM" id="CLU_147970_2_1_9"/>
<accession>U2LPK7</accession>
<evidence type="ECO:0000313" key="3">
    <source>
        <dbReference type="Proteomes" id="UP000016662"/>
    </source>
</evidence>
<dbReference type="EMBL" id="AWVF01000315">
    <property type="protein sequence ID" value="ERJ91424.1"/>
    <property type="molecule type" value="Genomic_DNA"/>
</dbReference>
<dbReference type="STRING" id="411473.RUMCAL_02591"/>